<dbReference type="InterPro" id="IPR025733">
    <property type="entry name" value="PAPs_C"/>
</dbReference>
<dbReference type="InterPro" id="IPR041792">
    <property type="entry name" value="MPP_PAP"/>
</dbReference>
<dbReference type="GO" id="GO:0046872">
    <property type="term" value="F:metal ion binding"/>
    <property type="evidence" value="ECO:0007669"/>
    <property type="project" value="InterPro"/>
</dbReference>
<dbReference type="AlphaFoldDB" id="A0AAW1TKI4"/>
<feature type="compositionally biased region" description="Acidic residues" evidence="4">
    <location>
        <begin position="248"/>
        <end position="261"/>
    </location>
</feature>
<evidence type="ECO:0000256" key="5">
    <source>
        <dbReference type="SAM" id="SignalP"/>
    </source>
</evidence>
<dbReference type="CDD" id="cd00839">
    <property type="entry name" value="MPP_PAPs"/>
    <property type="match status" value="1"/>
</dbReference>
<evidence type="ECO:0000256" key="4">
    <source>
        <dbReference type="SAM" id="MobiDB-lite"/>
    </source>
</evidence>
<dbReference type="InterPro" id="IPR008963">
    <property type="entry name" value="Purple_acid_Pase-like_N"/>
</dbReference>
<dbReference type="Proteomes" id="UP001485043">
    <property type="component" value="Unassembled WGS sequence"/>
</dbReference>
<comment type="subcellular location">
    <subcellularLocation>
        <location evidence="1">Secreted</location>
    </subcellularLocation>
</comment>
<dbReference type="PANTHER" id="PTHR45778">
    <property type="entry name" value="PURPLE ACID PHOSPHATASE-RELATED"/>
    <property type="match status" value="1"/>
</dbReference>
<keyword evidence="9" id="KW-1185">Reference proteome</keyword>
<comment type="caution">
    <text evidence="8">The sequence shown here is derived from an EMBL/GenBank/DDBJ whole genome shotgun (WGS) entry which is preliminary data.</text>
</comment>
<dbReference type="EMBL" id="JALJOV010000007">
    <property type="protein sequence ID" value="KAK9868893.1"/>
    <property type="molecule type" value="Genomic_DNA"/>
</dbReference>
<feature type="compositionally biased region" description="Basic and acidic residues" evidence="4">
    <location>
        <begin position="275"/>
        <end position="284"/>
    </location>
</feature>
<evidence type="ECO:0008006" key="10">
    <source>
        <dbReference type="Google" id="ProtNLM"/>
    </source>
</evidence>
<evidence type="ECO:0000313" key="8">
    <source>
        <dbReference type="EMBL" id="KAK9868893.1"/>
    </source>
</evidence>
<dbReference type="GO" id="GO:0005576">
    <property type="term" value="C:extracellular region"/>
    <property type="evidence" value="ECO:0007669"/>
    <property type="project" value="UniProtKB-SubCell"/>
</dbReference>
<reference evidence="8 9" key="1">
    <citation type="journal article" date="2024" name="Nat. Commun.">
        <title>Phylogenomics reveals the evolutionary origins of lichenization in chlorophyte algae.</title>
        <authorList>
            <person name="Puginier C."/>
            <person name="Libourel C."/>
            <person name="Otte J."/>
            <person name="Skaloud P."/>
            <person name="Haon M."/>
            <person name="Grisel S."/>
            <person name="Petersen M."/>
            <person name="Berrin J.G."/>
            <person name="Delaux P.M."/>
            <person name="Dal Grande F."/>
            <person name="Keller J."/>
        </authorList>
    </citation>
    <scope>NUCLEOTIDE SEQUENCE [LARGE SCALE GENOMIC DNA]</scope>
    <source>
        <strain evidence="8 9">SAG 2523</strain>
    </source>
</reference>
<dbReference type="SUPFAM" id="SSF56300">
    <property type="entry name" value="Metallo-dependent phosphatases"/>
    <property type="match status" value="1"/>
</dbReference>
<feature type="signal peptide" evidence="5">
    <location>
        <begin position="1"/>
        <end position="26"/>
    </location>
</feature>
<keyword evidence="3 5" id="KW-0732">Signal</keyword>
<dbReference type="GO" id="GO:0003993">
    <property type="term" value="F:acid phosphatase activity"/>
    <property type="evidence" value="ECO:0007669"/>
    <property type="project" value="InterPro"/>
</dbReference>
<keyword evidence="2" id="KW-0964">Secreted</keyword>
<dbReference type="Gene3D" id="3.60.21.10">
    <property type="match status" value="2"/>
</dbReference>
<evidence type="ECO:0000256" key="3">
    <source>
        <dbReference type="ARBA" id="ARBA00022729"/>
    </source>
</evidence>
<accession>A0AAW1TKI4</accession>
<evidence type="ECO:0000313" key="9">
    <source>
        <dbReference type="Proteomes" id="UP001485043"/>
    </source>
</evidence>
<gene>
    <name evidence="8" type="ORF">WJX84_002861</name>
</gene>
<feature type="chain" id="PRO_5043340442" description="Purple acid phosphatase" evidence="5">
    <location>
        <begin position="27"/>
        <end position="581"/>
    </location>
</feature>
<evidence type="ECO:0000259" key="7">
    <source>
        <dbReference type="Pfam" id="PF16656"/>
    </source>
</evidence>
<evidence type="ECO:0000256" key="2">
    <source>
        <dbReference type="ARBA" id="ARBA00022525"/>
    </source>
</evidence>
<organism evidence="8 9">
    <name type="scientific">Apatococcus fuscideae</name>
    <dbReference type="NCBI Taxonomy" id="2026836"/>
    <lineage>
        <taxon>Eukaryota</taxon>
        <taxon>Viridiplantae</taxon>
        <taxon>Chlorophyta</taxon>
        <taxon>core chlorophytes</taxon>
        <taxon>Trebouxiophyceae</taxon>
        <taxon>Chlorellales</taxon>
        <taxon>Chlorellaceae</taxon>
        <taxon>Apatococcus</taxon>
    </lineage>
</organism>
<protein>
    <recommendedName>
        <fullName evidence="10">Purple acid phosphatase</fullName>
    </recommendedName>
</protein>
<feature type="domain" description="Purple acid phosphatase N-terminal" evidence="7">
    <location>
        <begin position="40"/>
        <end position="124"/>
    </location>
</feature>
<dbReference type="SUPFAM" id="SSF49363">
    <property type="entry name" value="Purple acid phosphatase, N-terminal domain"/>
    <property type="match status" value="1"/>
</dbReference>
<dbReference type="Gene3D" id="2.60.40.380">
    <property type="entry name" value="Purple acid phosphatase-like, N-terminal"/>
    <property type="match status" value="1"/>
</dbReference>
<evidence type="ECO:0000259" key="6">
    <source>
        <dbReference type="Pfam" id="PF14008"/>
    </source>
</evidence>
<dbReference type="InterPro" id="IPR015914">
    <property type="entry name" value="PAPs_N"/>
</dbReference>
<evidence type="ECO:0000256" key="1">
    <source>
        <dbReference type="ARBA" id="ARBA00004613"/>
    </source>
</evidence>
<sequence length="581" mass="64887">MRGICSLLGIAARSWLLSSLCPESRGLAPVGLPDQNGCRPEQIHLALTDDPHEMRISWKTDVPDCMMSVSWGQPGHLNSQSKSQESTYAAEDMCTQPASEYEFEPPILHTAVMSGLEPGQRYEYLLQPHGTPGTFKAPPVVGPDSGFAFVTYGDMGESEDWQAKSPGAQGVMDYVNQDVDNGVELAFHQGDIAYADGDPRVWNTFMDGIEPYASRVPYMVSIGNHEYDYRMEGGDPFLVALADAAQEQDDAEGLVDEDEEDEKLRAQRKLGKQPPGDHRARIDPFDASGELEQYDPDWGNYGNDSGGECGVTTAARFPMPGAVFPFVNAAANGSLEDAADNHHHHHHHHHHHREKGGPFQNSPFWYSFDYGSAHFTVISGEHDITDGSDQFMWFEEDLSKVDRCVTPWLFVVLHRPMYVIYPHRSNRVVAEHLREQLEFLLERYMVDLVLSAHVHSYSRSCNIMDGRCVDFDEGGTTHLIIGCGGRKLSRVKYSQADWVEYAEKSWGYGRISVKDGSELSMEWVRTEDGQVLDGFELRNTRAERRHCQRDNAELLPQRAAEWSLPNGIATSFPAAAAMAAS</sequence>
<dbReference type="Pfam" id="PF16656">
    <property type="entry name" value="Pur_ac_phosph_N"/>
    <property type="match status" value="1"/>
</dbReference>
<feature type="domain" description="Purple acid phosphatase C-terminal" evidence="6">
    <location>
        <begin position="475"/>
        <end position="533"/>
    </location>
</feature>
<dbReference type="Pfam" id="PF14008">
    <property type="entry name" value="Metallophos_C"/>
    <property type="match status" value="1"/>
</dbReference>
<name>A0AAW1TKI4_9CHLO</name>
<proteinExistence type="predicted"/>
<dbReference type="PANTHER" id="PTHR45778:SF7">
    <property type="entry name" value="PURPLE ACID PHOSPHATASE"/>
    <property type="match status" value="1"/>
</dbReference>
<dbReference type="InterPro" id="IPR029052">
    <property type="entry name" value="Metallo-depent_PP-like"/>
</dbReference>
<feature type="region of interest" description="Disordered" evidence="4">
    <location>
        <begin position="248"/>
        <end position="301"/>
    </location>
</feature>